<dbReference type="OrthoDB" id="2971811at2759"/>
<evidence type="ECO:0000259" key="2">
    <source>
        <dbReference type="Pfam" id="PF20153"/>
    </source>
</evidence>
<dbReference type="AlphaFoldDB" id="A0A8H6XG94"/>
<evidence type="ECO:0000313" key="3">
    <source>
        <dbReference type="EMBL" id="KAF7340598.1"/>
    </source>
</evidence>
<gene>
    <name evidence="3" type="ORF">MSAN_02131300</name>
</gene>
<proteinExistence type="predicted"/>
<protein>
    <recommendedName>
        <fullName evidence="2">DUF6535 domain-containing protein</fullName>
    </recommendedName>
</protein>
<name>A0A8H6XG94_9AGAR</name>
<feature type="transmembrane region" description="Helical" evidence="1">
    <location>
        <begin position="219"/>
        <end position="240"/>
    </location>
</feature>
<feature type="domain" description="DUF6535" evidence="2">
    <location>
        <begin position="149"/>
        <end position="241"/>
    </location>
</feature>
<dbReference type="Proteomes" id="UP000623467">
    <property type="component" value="Unassembled WGS sequence"/>
</dbReference>
<feature type="transmembrane region" description="Helical" evidence="1">
    <location>
        <begin position="246"/>
        <end position="271"/>
    </location>
</feature>
<evidence type="ECO:0000313" key="4">
    <source>
        <dbReference type="Proteomes" id="UP000623467"/>
    </source>
</evidence>
<keyword evidence="1" id="KW-1133">Transmembrane helix</keyword>
<keyword evidence="4" id="KW-1185">Reference proteome</keyword>
<reference evidence="3" key="1">
    <citation type="submission" date="2020-05" db="EMBL/GenBank/DDBJ databases">
        <title>Mycena genomes resolve the evolution of fungal bioluminescence.</title>
        <authorList>
            <person name="Tsai I.J."/>
        </authorList>
    </citation>
    <scope>NUCLEOTIDE SEQUENCE</scope>
    <source>
        <strain evidence="3">160909Yilan</strain>
    </source>
</reference>
<dbReference type="InterPro" id="IPR045338">
    <property type="entry name" value="DUF6535"/>
</dbReference>
<comment type="caution">
    <text evidence="3">The sequence shown here is derived from an EMBL/GenBank/DDBJ whole genome shotgun (WGS) entry which is preliminary data.</text>
</comment>
<sequence>MSHSRSQKPARFDSFPRPSFGITRVSVAVEGPGIDLAKSWPAAEASAGRNAEVSTGQIPFDQLLVQQFQSLNTTLDKLTVGIAALTPQPKFIEKKTAFWTAYETLAEEFDEDVQRKYGNDLDTALIFAGLFSAVSSAFIIQIQPDLQPSPSAIIVVAQSLLYFSLFTTLLAALLAVLGKQWLLHYGSTRERGTIEEKGLERQRKLDGLKRWNFDLVMQIFPLLLQLALLLFAVGLSFYLWPVNRAIASIIFSLTSTAFILHGVMVVSALAYPDSPFQTSLTTLLRATTKFTIPWPLHNFFKPLRDAFVSFMDAFARVGPVYSSIRQRFPPLLPQFNEKASSIESSSHQNRLFDSIPPASEEISAVVWALETSTDPKVVEVAAALTPSLQWPVDLDLGPSLQRLADAFKQCFQSQDRKRRIIVRDGMRDRALNCLKAFGVLRMVYQRYGTIPDLWSFYHPYNYVTDSELESMIRFSDVSLFDSQFFQNTPPITHWSLRFISAQNPSERHLATLLRFFRPYGEALADLSLLADFLFCVNSFFVPPDIHDVSVMDKSQHYALLMTVVFENIANRLADDKPLDPDVAKSILEHILSFRCTFLPLRENSRSTEAVYRICASPALELSTIMSVLRILRLDEIELHRLEIAERNSTIDVAWAYHALEELHTSQSLDPGAVGDLLQVPLRYGGILARPTAAVFEELLWALSCDSQRTNLLACHHLLVPTVHHCFNDDALRPLLQQYSTWSSIAAVLAQAQLMYPPVLIYPLTVQYIALGNILSQVPEWSTVVAGDLPGWLSTLAILLSGKQTDEPSRQFCAVLSRLWNTGDIDVQGFGHEAALATSFAVLANAWDQFDVGNSPDIRSLMRLIECTVTTAFCARLVNEYRNEISVPSLRFQEVIMPHLSDSVERTAHRLKMSVALDLDGSTFTLAADILSRLALTISGQLKNRPPQADRKERRVEIGYWRGLQTRFEKDIRDLPGFTQEMSLLASVPDI</sequence>
<dbReference type="Pfam" id="PF20153">
    <property type="entry name" value="DUF6535"/>
    <property type="match status" value="1"/>
</dbReference>
<feature type="transmembrane region" description="Helical" evidence="1">
    <location>
        <begin position="124"/>
        <end position="142"/>
    </location>
</feature>
<dbReference type="EMBL" id="JACAZH010000030">
    <property type="protein sequence ID" value="KAF7340598.1"/>
    <property type="molecule type" value="Genomic_DNA"/>
</dbReference>
<keyword evidence="1" id="KW-0812">Transmembrane</keyword>
<keyword evidence="1" id="KW-0472">Membrane</keyword>
<organism evidence="3 4">
    <name type="scientific">Mycena sanguinolenta</name>
    <dbReference type="NCBI Taxonomy" id="230812"/>
    <lineage>
        <taxon>Eukaryota</taxon>
        <taxon>Fungi</taxon>
        <taxon>Dikarya</taxon>
        <taxon>Basidiomycota</taxon>
        <taxon>Agaricomycotina</taxon>
        <taxon>Agaricomycetes</taxon>
        <taxon>Agaricomycetidae</taxon>
        <taxon>Agaricales</taxon>
        <taxon>Marasmiineae</taxon>
        <taxon>Mycenaceae</taxon>
        <taxon>Mycena</taxon>
    </lineage>
</organism>
<accession>A0A8H6XG94</accession>
<feature type="transmembrane region" description="Helical" evidence="1">
    <location>
        <begin position="154"/>
        <end position="177"/>
    </location>
</feature>
<evidence type="ECO:0000256" key="1">
    <source>
        <dbReference type="SAM" id="Phobius"/>
    </source>
</evidence>